<sequence length="40" mass="4594">MPDSVWVRCDFLQAKALGAHAPRAGYDCFRLFMLLMFLMA</sequence>
<name>A0A226X4H3_CABSO</name>
<dbReference type="EMBL" id="MTHB01000063">
    <property type="protein sequence ID" value="OXC78346.1"/>
    <property type="molecule type" value="Genomic_DNA"/>
</dbReference>
<reference evidence="2" key="1">
    <citation type="submission" date="2017-01" db="EMBL/GenBank/DDBJ databases">
        <title>Genome Analysis of Deinococcus marmoris KOPRI26562.</title>
        <authorList>
            <person name="Kim J.H."/>
            <person name="Oh H.-M."/>
        </authorList>
    </citation>
    <scope>NUCLEOTIDE SEQUENCE [LARGE SCALE GENOMIC DNA]</scope>
    <source>
        <strain evidence="2">PAMC 26633</strain>
    </source>
</reference>
<organism evidence="1 2">
    <name type="scientific">Caballeronia sordidicola</name>
    <name type="common">Burkholderia sordidicola</name>
    <dbReference type="NCBI Taxonomy" id="196367"/>
    <lineage>
        <taxon>Bacteria</taxon>
        <taxon>Pseudomonadati</taxon>
        <taxon>Pseudomonadota</taxon>
        <taxon>Betaproteobacteria</taxon>
        <taxon>Burkholderiales</taxon>
        <taxon>Burkholderiaceae</taxon>
        <taxon>Caballeronia</taxon>
    </lineage>
</organism>
<evidence type="ECO:0000313" key="1">
    <source>
        <dbReference type="EMBL" id="OXC78346.1"/>
    </source>
</evidence>
<accession>A0A226X4H3</accession>
<protein>
    <submittedName>
        <fullName evidence="1">Uncharacterized protein</fullName>
    </submittedName>
</protein>
<proteinExistence type="predicted"/>
<dbReference type="Proteomes" id="UP000214720">
    <property type="component" value="Unassembled WGS sequence"/>
</dbReference>
<evidence type="ECO:0000313" key="2">
    <source>
        <dbReference type="Proteomes" id="UP000214720"/>
    </source>
</evidence>
<dbReference type="AlphaFoldDB" id="A0A226X4H3"/>
<gene>
    <name evidence="1" type="ORF">BSU04_11410</name>
</gene>
<comment type="caution">
    <text evidence="1">The sequence shown here is derived from an EMBL/GenBank/DDBJ whole genome shotgun (WGS) entry which is preliminary data.</text>
</comment>